<feature type="compositionally biased region" description="Basic and acidic residues" evidence="1">
    <location>
        <begin position="184"/>
        <end position="223"/>
    </location>
</feature>
<dbReference type="GO" id="GO:0000445">
    <property type="term" value="C:THO complex part of transcription export complex"/>
    <property type="evidence" value="ECO:0007669"/>
    <property type="project" value="TreeGrafter"/>
</dbReference>
<dbReference type="PANTHER" id="PTHR13265:SF0">
    <property type="entry name" value="HPR1"/>
    <property type="match status" value="1"/>
</dbReference>
<reference evidence="2" key="1">
    <citation type="submission" date="2018-11" db="EMBL/GenBank/DDBJ databases">
        <authorList>
            <consortium name="Pathogen Informatics"/>
        </authorList>
    </citation>
    <scope>NUCLEOTIDE SEQUENCE</scope>
</reference>
<dbReference type="GO" id="GO:0006406">
    <property type="term" value="P:mRNA export from nucleus"/>
    <property type="evidence" value="ECO:0007669"/>
    <property type="project" value="TreeGrafter"/>
</dbReference>
<evidence type="ECO:0000313" key="2">
    <source>
        <dbReference type="EMBL" id="VEL24820.1"/>
    </source>
</evidence>
<dbReference type="Proteomes" id="UP000784294">
    <property type="component" value="Unassembled WGS sequence"/>
</dbReference>
<dbReference type="Pfam" id="PF11957">
    <property type="entry name" value="efThoc1"/>
    <property type="match status" value="2"/>
</dbReference>
<sequence>MSLFASGRNTLLRMCNGIFNVLTKYIDLVRRLSKTQNTVFCGRIQLFLSRLFPLDEKSGLNLMSSFNTEKEVSYNRNPDSSLFSGQRSTNGVLDDLEEGEMLLDLQLMDMSFRRYILVQLLILFQYLTATVKFKGPLHVLSDGQIKWLSEKRALVRHLLAPNISFDQNDVDIAESALGNPDANEITKEQTKDADRGKEREQANKNEREGNKDNKEKDRNRPSSEDSVAGAITPNSQNGFLACLEHVLDRENAWNQWKNDGCPSFVRSPEKSSLAPRYD</sequence>
<dbReference type="InterPro" id="IPR021861">
    <property type="entry name" value="THO_THOC1"/>
</dbReference>
<feature type="region of interest" description="Disordered" evidence="1">
    <location>
        <begin position="176"/>
        <end position="234"/>
    </location>
</feature>
<dbReference type="PANTHER" id="PTHR13265">
    <property type="entry name" value="THO COMPLEX SUBUNIT 1"/>
    <property type="match status" value="1"/>
</dbReference>
<proteinExistence type="predicted"/>
<dbReference type="EMBL" id="CAAALY010069862">
    <property type="protein sequence ID" value="VEL24820.1"/>
    <property type="molecule type" value="Genomic_DNA"/>
</dbReference>
<organism evidence="2 3">
    <name type="scientific">Protopolystoma xenopodis</name>
    <dbReference type="NCBI Taxonomy" id="117903"/>
    <lineage>
        <taxon>Eukaryota</taxon>
        <taxon>Metazoa</taxon>
        <taxon>Spiralia</taxon>
        <taxon>Lophotrochozoa</taxon>
        <taxon>Platyhelminthes</taxon>
        <taxon>Monogenea</taxon>
        <taxon>Polyopisthocotylea</taxon>
        <taxon>Polystomatidea</taxon>
        <taxon>Polystomatidae</taxon>
        <taxon>Protopolystoma</taxon>
    </lineage>
</organism>
<dbReference type="AlphaFoldDB" id="A0A448X0J0"/>
<protein>
    <submittedName>
        <fullName evidence="2">Uncharacterized protein</fullName>
    </submittedName>
</protein>
<comment type="caution">
    <text evidence="2">The sequence shown here is derived from an EMBL/GenBank/DDBJ whole genome shotgun (WGS) entry which is preliminary data.</text>
</comment>
<keyword evidence="3" id="KW-1185">Reference proteome</keyword>
<accession>A0A448X0J0</accession>
<feature type="region of interest" description="Disordered" evidence="1">
    <location>
        <begin position="255"/>
        <end position="278"/>
    </location>
</feature>
<name>A0A448X0J0_9PLAT</name>
<evidence type="ECO:0000313" key="3">
    <source>
        <dbReference type="Proteomes" id="UP000784294"/>
    </source>
</evidence>
<gene>
    <name evidence="2" type="ORF">PXEA_LOCUS18260</name>
</gene>
<dbReference type="OrthoDB" id="10257415at2759"/>
<evidence type="ECO:0000256" key="1">
    <source>
        <dbReference type="SAM" id="MobiDB-lite"/>
    </source>
</evidence>